<dbReference type="Pfam" id="PF13439">
    <property type="entry name" value="Glyco_transf_4"/>
    <property type="match status" value="1"/>
</dbReference>
<protein>
    <submittedName>
        <fullName evidence="3">Glycosyltransferase involved in cell wall bisynthesis</fullName>
    </submittedName>
</protein>
<dbReference type="STRING" id="576117.SAMN04488138_12512"/>
<sequence length="362" mass="39748">MERICFYLTSFEGGGAERNTALIASELARRGHPVLIIVERDSGPNKAFLEPAVETRVLPSGYLSRMRALRKTLSDWNADVVFARLGLCPIFATLIGLTGTRWKTIISYHNPYDPDTYLGVRLTWWGIAILSRLTFATFGVSQDIVNQLKAYGAKPRRCHVIHNPVNIDWVLANKDALPEPPLPSKRPYIVSVGRLVPQKGYPDLIAAYGMIADQIKEDLVILGEGPLEAHLRKQITEAGLSNRVHLLGYAQNPFPFYANARQFILASHWEGFGNVLVESLACGTSVVSTDCPGGPKDILQSGEFGTLVPLGDIPALAAAIESGVRSPQDREKCFARAQDFKLPKIATLYVELANGTPKEVQA</sequence>
<evidence type="ECO:0000259" key="2">
    <source>
        <dbReference type="Pfam" id="PF13439"/>
    </source>
</evidence>
<accession>A0A1I3WH49</accession>
<dbReference type="PANTHER" id="PTHR12526">
    <property type="entry name" value="GLYCOSYLTRANSFERASE"/>
    <property type="match status" value="1"/>
</dbReference>
<organism evidence="3 4">
    <name type="scientific">Celeribacter halophilus</name>
    <dbReference type="NCBI Taxonomy" id="576117"/>
    <lineage>
        <taxon>Bacteria</taxon>
        <taxon>Pseudomonadati</taxon>
        <taxon>Pseudomonadota</taxon>
        <taxon>Alphaproteobacteria</taxon>
        <taxon>Rhodobacterales</taxon>
        <taxon>Roseobacteraceae</taxon>
        <taxon>Celeribacter</taxon>
    </lineage>
</organism>
<dbReference type="InterPro" id="IPR001296">
    <property type="entry name" value="Glyco_trans_1"/>
</dbReference>
<name>A0A1I3WH49_9RHOB</name>
<gene>
    <name evidence="3" type="ORF">SAMN04488138_12512</name>
</gene>
<proteinExistence type="predicted"/>
<feature type="domain" description="Glycosyl transferase family 1" evidence="1">
    <location>
        <begin position="179"/>
        <end position="338"/>
    </location>
</feature>
<dbReference type="SUPFAM" id="SSF53756">
    <property type="entry name" value="UDP-Glycosyltransferase/glycogen phosphorylase"/>
    <property type="match status" value="1"/>
</dbReference>
<keyword evidence="3" id="KW-0808">Transferase</keyword>
<reference evidence="3 4" key="1">
    <citation type="submission" date="2016-10" db="EMBL/GenBank/DDBJ databases">
        <authorList>
            <person name="de Groot N.N."/>
        </authorList>
    </citation>
    <scope>NUCLEOTIDE SEQUENCE [LARGE SCALE GENOMIC DNA]</scope>
    <source>
        <strain evidence="3 4">CGMCC 1.8891</strain>
    </source>
</reference>
<dbReference type="Gene3D" id="3.40.50.2000">
    <property type="entry name" value="Glycogen Phosphorylase B"/>
    <property type="match status" value="2"/>
</dbReference>
<dbReference type="EMBL" id="FORY01000025">
    <property type="protein sequence ID" value="SFK06720.1"/>
    <property type="molecule type" value="Genomic_DNA"/>
</dbReference>
<evidence type="ECO:0000259" key="1">
    <source>
        <dbReference type="Pfam" id="PF00534"/>
    </source>
</evidence>
<dbReference type="AlphaFoldDB" id="A0A1I3WH49"/>
<evidence type="ECO:0000313" key="3">
    <source>
        <dbReference type="EMBL" id="SFK06720.1"/>
    </source>
</evidence>
<dbReference type="Proteomes" id="UP000183299">
    <property type="component" value="Unassembled WGS sequence"/>
</dbReference>
<dbReference type="CDD" id="cd03811">
    <property type="entry name" value="GT4_GT28_WabH-like"/>
    <property type="match status" value="1"/>
</dbReference>
<feature type="domain" description="Glycosyltransferase subfamily 4-like N-terminal" evidence="2">
    <location>
        <begin position="14"/>
        <end position="168"/>
    </location>
</feature>
<dbReference type="InterPro" id="IPR028098">
    <property type="entry name" value="Glyco_trans_4-like_N"/>
</dbReference>
<dbReference type="OrthoDB" id="9790710at2"/>
<dbReference type="RefSeq" id="WP_066608193.1">
    <property type="nucleotide sequence ID" value="NZ_FORY01000025.1"/>
</dbReference>
<evidence type="ECO:0000313" key="4">
    <source>
        <dbReference type="Proteomes" id="UP000183299"/>
    </source>
</evidence>
<keyword evidence="4" id="KW-1185">Reference proteome</keyword>
<dbReference type="GeneID" id="98666054"/>
<dbReference type="PANTHER" id="PTHR12526:SF630">
    <property type="entry name" value="GLYCOSYLTRANSFERASE"/>
    <property type="match status" value="1"/>
</dbReference>
<dbReference type="GO" id="GO:0016757">
    <property type="term" value="F:glycosyltransferase activity"/>
    <property type="evidence" value="ECO:0007669"/>
    <property type="project" value="InterPro"/>
</dbReference>
<dbReference type="Pfam" id="PF00534">
    <property type="entry name" value="Glycos_transf_1"/>
    <property type="match status" value="1"/>
</dbReference>